<dbReference type="AlphaFoldDB" id="A0A0C3Q9M9"/>
<sequence>MLKLGHSQRTAVPLHLDFNDSHPYFHFRGSTNNTGTGDNSHIPGATQSVTPKE</sequence>
<dbReference type="HOGENOM" id="CLU_3070412_0_0_1"/>
<reference evidence="2 3" key="1">
    <citation type="submission" date="2014-04" db="EMBL/GenBank/DDBJ databases">
        <authorList>
            <consortium name="DOE Joint Genome Institute"/>
            <person name="Kuo A."/>
            <person name="Girlanda M."/>
            <person name="Perotto S."/>
            <person name="Kohler A."/>
            <person name="Nagy L.G."/>
            <person name="Floudas D."/>
            <person name="Copeland A."/>
            <person name="Barry K.W."/>
            <person name="Cichocki N."/>
            <person name="Veneault-Fourrey C."/>
            <person name="LaButti K."/>
            <person name="Lindquist E.A."/>
            <person name="Lipzen A."/>
            <person name="Lundell T."/>
            <person name="Morin E."/>
            <person name="Murat C."/>
            <person name="Sun H."/>
            <person name="Tunlid A."/>
            <person name="Henrissat B."/>
            <person name="Grigoriev I.V."/>
            <person name="Hibbett D.S."/>
            <person name="Martin F."/>
            <person name="Nordberg H.P."/>
            <person name="Cantor M.N."/>
            <person name="Hua S.X."/>
        </authorList>
    </citation>
    <scope>NUCLEOTIDE SEQUENCE [LARGE SCALE GENOMIC DNA]</scope>
    <source>
        <strain evidence="2 3">MUT 4182</strain>
    </source>
</reference>
<name>A0A0C3Q9M9_9AGAM</name>
<proteinExistence type="predicted"/>
<feature type="compositionally biased region" description="Polar residues" evidence="1">
    <location>
        <begin position="29"/>
        <end position="53"/>
    </location>
</feature>
<feature type="region of interest" description="Disordered" evidence="1">
    <location>
        <begin position="27"/>
        <end position="53"/>
    </location>
</feature>
<organism evidence="2 3">
    <name type="scientific">Tulasnella calospora MUT 4182</name>
    <dbReference type="NCBI Taxonomy" id="1051891"/>
    <lineage>
        <taxon>Eukaryota</taxon>
        <taxon>Fungi</taxon>
        <taxon>Dikarya</taxon>
        <taxon>Basidiomycota</taxon>
        <taxon>Agaricomycotina</taxon>
        <taxon>Agaricomycetes</taxon>
        <taxon>Cantharellales</taxon>
        <taxon>Tulasnellaceae</taxon>
        <taxon>Tulasnella</taxon>
    </lineage>
</organism>
<accession>A0A0C3Q9M9</accession>
<evidence type="ECO:0000313" key="2">
    <source>
        <dbReference type="EMBL" id="KIO20709.1"/>
    </source>
</evidence>
<reference evidence="3" key="2">
    <citation type="submission" date="2015-01" db="EMBL/GenBank/DDBJ databases">
        <title>Evolutionary Origins and Diversification of the Mycorrhizal Mutualists.</title>
        <authorList>
            <consortium name="DOE Joint Genome Institute"/>
            <consortium name="Mycorrhizal Genomics Consortium"/>
            <person name="Kohler A."/>
            <person name="Kuo A."/>
            <person name="Nagy L.G."/>
            <person name="Floudas D."/>
            <person name="Copeland A."/>
            <person name="Barry K.W."/>
            <person name="Cichocki N."/>
            <person name="Veneault-Fourrey C."/>
            <person name="LaButti K."/>
            <person name="Lindquist E.A."/>
            <person name="Lipzen A."/>
            <person name="Lundell T."/>
            <person name="Morin E."/>
            <person name="Murat C."/>
            <person name="Riley R."/>
            <person name="Ohm R."/>
            <person name="Sun H."/>
            <person name="Tunlid A."/>
            <person name="Henrissat B."/>
            <person name="Grigoriev I.V."/>
            <person name="Hibbett D.S."/>
            <person name="Martin F."/>
        </authorList>
    </citation>
    <scope>NUCLEOTIDE SEQUENCE [LARGE SCALE GENOMIC DNA]</scope>
    <source>
        <strain evidence="3">MUT 4182</strain>
    </source>
</reference>
<gene>
    <name evidence="2" type="ORF">M407DRAFT_245706</name>
</gene>
<protein>
    <submittedName>
        <fullName evidence="2">Uncharacterized protein</fullName>
    </submittedName>
</protein>
<evidence type="ECO:0000313" key="3">
    <source>
        <dbReference type="Proteomes" id="UP000054248"/>
    </source>
</evidence>
<keyword evidence="3" id="KW-1185">Reference proteome</keyword>
<dbReference type="EMBL" id="KN823164">
    <property type="protein sequence ID" value="KIO20709.1"/>
    <property type="molecule type" value="Genomic_DNA"/>
</dbReference>
<dbReference type="Proteomes" id="UP000054248">
    <property type="component" value="Unassembled WGS sequence"/>
</dbReference>
<evidence type="ECO:0000256" key="1">
    <source>
        <dbReference type="SAM" id="MobiDB-lite"/>
    </source>
</evidence>